<proteinExistence type="predicted"/>
<comment type="caution">
    <text evidence="1">The sequence shown here is derived from an EMBL/GenBank/DDBJ whole genome shotgun (WGS) entry which is preliminary data.</text>
</comment>
<name>A0A916X3D4_9HYPH</name>
<dbReference type="PANTHER" id="PTHR41795">
    <property type="entry name" value="EXOPOLYSACCHARIDE SYNTHESIS PROTEIN"/>
    <property type="match status" value="1"/>
</dbReference>
<dbReference type="OrthoDB" id="8550083at2"/>
<dbReference type="EMBL" id="BMFA01000017">
    <property type="protein sequence ID" value="GGB62423.1"/>
    <property type="molecule type" value="Genomic_DNA"/>
</dbReference>
<evidence type="ECO:0008006" key="3">
    <source>
        <dbReference type="Google" id="ProtNLM"/>
    </source>
</evidence>
<dbReference type="InterPro" id="IPR010331">
    <property type="entry name" value="ExoD"/>
</dbReference>
<reference evidence="1" key="2">
    <citation type="submission" date="2020-09" db="EMBL/GenBank/DDBJ databases">
        <authorList>
            <person name="Sun Q."/>
            <person name="Zhou Y."/>
        </authorList>
    </citation>
    <scope>NUCLEOTIDE SEQUENCE</scope>
    <source>
        <strain evidence="1">CGMCC 1.12426</strain>
    </source>
</reference>
<keyword evidence="2" id="KW-1185">Reference proteome</keyword>
<dbReference type="AlphaFoldDB" id="A0A916X3D4"/>
<dbReference type="PANTHER" id="PTHR41795:SF1">
    <property type="entry name" value="EXOPOLYSACCHARIDE SYNTHESIS PROTEIN"/>
    <property type="match status" value="1"/>
</dbReference>
<accession>A0A916X3D4</accession>
<sequence length="118" mass="12699">MTDQTTRWSADSAEACSPLRLTEMLAQVSDQTRGDRASVRALVEAFRYRASGALLILFAVPNVLPTPPGSSGILGLPLVIVAFQLMGGRPLMLPDVVLERSVSSDGFGRMVDQTLPRL</sequence>
<gene>
    <name evidence="1" type="ORF">GCM10011316_37940</name>
</gene>
<dbReference type="Proteomes" id="UP000605148">
    <property type="component" value="Unassembled WGS sequence"/>
</dbReference>
<reference evidence="1" key="1">
    <citation type="journal article" date="2014" name="Int. J. Syst. Evol. Microbiol.">
        <title>Complete genome sequence of Corynebacterium casei LMG S-19264T (=DSM 44701T), isolated from a smear-ripened cheese.</title>
        <authorList>
            <consortium name="US DOE Joint Genome Institute (JGI-PGF)"/>
            <person name="Walter F."/>
            <person name="Albersmeier A."/>
            <person name="Kalinowski J."/>
            <person name="Ruckert C."/>
        </authorList>
    </citation>
    <scope>NUCLEOTIDE SEQUENCE</scope>
    <source>
        <strain evidence="1">CGMCC 1.12426</strain>
    </source>
</reference>
<evidence type="ECO:0000313" key="2">
    <source>
        <dbReference type="Proteomes" id="UP000605148"/>
    </source>
</evidence>
<dbReference type="Pfam" id="PF06055">
    <property type="entry name" value="ExoD"/>
    <property type="match status" value="1"/>
</dbReference>
<evidence type="ECO:0000313" key="1">
    <source>
        <dbReference type="EMBL" id="GGB62423.1"/>
    </source>
</evidence>
<organism evidence="1 2">
    <name type="scientific">Roseibium aquae</name>
    <dbReference type="NCBI Taxonomy" id="1323746"/>
    <lineage>
        <taxon>Bacteria</taxon>
        <taxon>Pseudomonadati</taxon>
        <taxon>Pseudomonadota</taxon>
        <taxon>Alphaproteobacteria</taxon>
        <taxon>Hyphomicrobiales</taxon>
        <taxon>Stappiaceae</taxon>
        <taxon>Roseibium</taxon>
    </lineage>
</organism>
<protein>
    <recommendedName>
        <fullName evidence="3">Exopolysaccharide biosynthesis protein</fullName>
    </recommendedName>
</protein>